<evidence type="ECO:0000313" key="2">
    <source>
        <dbReference type="EMBL" id="KAJ1126130.1"/>
    </source>
</evidence>
<proteinExistence type="predicted"/>
<evidence type="ECO:0000313" key="3">
    <source>
        <dbReference type="Proteomes" id="UP001066276"/>
    </source>
</evidence>
<accession>A0AAV7PGD6</accession>
<feature type="region of interest" description="Disordered" evidence="1">
    <location>
        <begin position="1"/>
        <end position="21"/>
    </location>
</feature>
<keyword evidence="3" id="KW-1185">Reference proteome</keyword>
<reference evidence="2" key="1">
    <citation type="journal article" date="2022" name="bioRxiv">
        <title>Sequencing and chromosome-scale assembly of the giantPleurodeles waltlgenome.</title>
        <authorList>
            <person name="Brown T."/>
            <person name="Elewa A."/>
            <person name="Iarovenko S."/>
            <person name="Subramanian E."/>
            <person name="Araus A.J."/>
            <person name="Petzold A."/>
            <person name="Susuki M."/>
            <person name="Suzuki K.-i.T."/>
            <person name="Hayashi T."/>
            <person name="Toyoda A."/>
            <person name="Oliveira C."/>
            <person name="Osipova E."/>
            <person name="Leigh N.D."/>
            <person name="Simon A."/>
            <person name="Yun M.H."/>
        </authorList>
    </citation>
    <scope>NUCLEOTIDE SEQUENCE</scope>
    <source>
        <strain evidence="2">20211129_DDA</strain>
        <tissue evidence="2">Liver</tissue>
    </source>
</reference>
<organism evidence="2 3">
    <name type="scientific">Pleurodeles waltl</name>
    <name type="common">Iberian ribbed newt</name>
    <dbReference type="NCBI Taxonomy" id="8319"/>
    <lineage>
        <taxon>Eukaryota</taxon>
        <taxon>Metazoa</taxon>
        <taxon>Chordata</taxon>
        <taxon>Craniata</taxon>
        <taxon>Vertebrata</taxon>
        <taxon>Euteleostomi</taxon>
        <taxon>Amphibia</taxon>
        <taxon>Batrachia</taxon>
        <taxon>Caudata</taxon>
        <taxon>Salamandroidea</taxon>
        <taxon>Salamandridae</taxon>
        <taxon>Pleurodelinae</taxon>
        <taxon>Pleurodeles</taxon>
    </lineage>
</organism>
<dbReference type="AlphaFoldDB" id="A0AAV7PGD6"/>
<comment type="caution">
    <text evidence="2">The sequence shown here is derived from an EMBL/GenBank/DDBJ whole genome shotgun (WGS) entry which is preliminary data.</text>
</comment>
<evidence type="ECO:0000256" key="1">
    <source>
        <dbReference type="SAM" id="MobiDB-lite"/>
    </source>
</evidence>
<sequence>MSRPAGDSGTGGVPHWSSAGREEVRQGFPFGGIRAMPALARLPGRYPGSPVARLHAFFQIILKKPARQQLVLGLQPGLKRKRRAPPHPSPPSAYGR</sequence>
<feature type="compositionally biased region" description="Pro residues" evidence="1">
    <location>
        <begin position="86"/>
        <end position="96"/>
    </location>
</feature>
<dbReference type="Proteomes" id="UP001066276">
    <property type="component" value="Chromosome 7"/>
</dbReference>
<name>A0AAV7PGD6_PLEWA</name>
<dbReference type="EMBL" id="JANPWB010000011">
    <property type="protein sequence ID" value="KAJ1126130.1"/>
    <property type="molecule type" value="Genomic_DNA"/>
</dbReference>
<feature type="region of interest" description="Disordered" evidence="1">
    <location>
        <begin position="73"/>
        <end position="96"/>
    </location>
</feature>
<protein>
    <submittedName>
        <fullName evidence="2">Uncharacterized protein</fullName>
    </submittedName>
</protein>
<gene>
    <name evidence="2" type="ORF">NDU88_004539</name>
</gene>